<dbReference type="AlphaFoldDB" id="A0AA85J939"/>
<dbReference type="PANTHER" id="PTHR14421">
    <property type="entry name" value="SPERMATOGENESIS-ASSOCIATED PROTEIN 1"/>
    <property type="match status" value="1"/>
</dbReference>
<evidence type="ECO:0000256" key="2">
    <source>
        <dbReference type="SAM" id="MobiDB-lite"/>
    </source>
</evidence>
<feature type="domain" description="Spermatogenesis-associated protein 1 C-terminal" evidence="3">
    <location>
        <begin position="497"/>
        <end position="634"/>
    </location>
</feature>
<accession>A0AA85J939</accession>
<feature type="compositionally biased region" description="Polar residues" evidence="2">
    <location>
        <begin position="100"/>
        <end position="117"/>
    </location>
</feature>
<reference evidence="5" key="2">
    <citation type="submission" date="2023-11" db="UniProtKB">
        <authorList>
            <consortium name="WormBaseParasite"/>
        </authorList>
    </citation>
    <scope>IDENTIFICATION</scope>
</reference>
<name>A0AA85J939_TRIRE</name>
<feature type="compositionally biased region" description="Low complexity" evidence="2">
    <location>
        <begin position="176"/>
        <end position="194"/>
    </location>
</feature>
<feature type="compositionally biased region" description="Low complexity" evidence="2">
    <location>
        <begin position="699"/>
        <end position="711"/>
    </location>
</feature>
<evidence type="ECO:0000259" key="3">
    <source>
        <dbReference type="Pfam" id="PF15743"/>
    </source>
</evidence>
<feature type="compositionally biased region" description="Polar residues" evidence="2">
    <location>
        <begin position="152"/>
        <end position="175"/>
    </location>
</feature>
<dbReference type="InterPro" id="IPR039062">
    <property type="entry name" value="SPAT1"/>
</dbReference>
<dbReference type="InterPro" id="IPR031478">
    <property type="entry name" value="SPATA1_C"/>
</dbReference>
<protein>
    <recommendedName>
        <fullName evidence="3">Spermatogenesis-associated protein 1 C-terminal domain-containing protein</fullName>
    </recommendedName>
</protein>
<organism evidence="4 5">
    <name type="scientific">Trichobilharzia regenti</name>
    <name type="common">Nasal bird schistosome</name>
    <dbReference type="NCBI Taxonomy" id="157069"/>
    <lineage>
        <taxon>Eukaryota</taxon>
        <taxon>Metazoa</taxon>
        <taxon>Spiralia</taxon>
        <taxon>Lophotrochozoa</taxon>
        <taxon>Platyhelminthes</taxon>
        <taxon>Trematoda</taxon>
        <taxon>Digenea</taxon>
        <taxon>Strigeidida</taxon>
        <taxon>Schistosomatoidea</taxon>
        <taxon>Schistosomatidae</taxon>
        <taxon>Trichobilharzia</taxon>
    </lineage>
</organism>
<evidence type="ECO:0000313" key="4">
    <source>
        <dbReference type="Proteomes" id="UP000050795"/>
    </source>
</evidence>
<reference evidence="4" key="1">
    <citation type="submission" date="2022-06" db="EMBL/GenBank/DDBJ databases">
        <authorList>
            <person name="Berger JAMES D."/>
            <person name="Berger JAMES D."/>
        </authorList>
    </citation>
    <scope>NUCLEOTIDE SEQUENCE [LARGE SCALE GENOMIC DNA]</scope>
</reference>
<dbReference type="Pfam" id="PF15743">
    <property type="entry name" value="SPATA1_C"/>
    <property type="match status" value="1"/>
</dbReference>
<dbReference type="WBParaSite" id="TREG1_18050.1">
    <property type="protein sequence ID" value="TREG1_18050.1"/>
    <property type="gene ID" value="TREG1_18050"/>
</dbReference>
<feature type="compositionally biased region" description="Polar residues" evidence="2">
    <location>
        <begin position="723"/>
        <end position="734"/>
    </location>
</feature>
<feature type="compositionally biased region" description="Polar residues" evidence="2">
    <location>
        <begin position="221"/>
        <end position="235"/>
    </location>
</feature>
<keyword evidence="4" id="KW-1185">Reference proteome</keyword>
<feature type="coiled-coil region" evidence="1">
    <location>
        <begin position="381"/>
        <end position="426"/>
    </location>
</feature>
<feature type="coiled-coil region" evidence="1">
    <location>
        <begin position="276"/>
        <end position="355"/>
    </location>
</feature>
<feature type="region of interest" description="Disordered" evidence="2">
    <location>
        <begin position="637"/>
        <end position="757"/>
    </location>
</feature>
<dbReference type="Proteomes" id="UP000050795">
    <property type="component" value="Unassembled WGS sequence"/>
</dbReference>
<keyword evidence="1" id="KW-0175">Coiled coil</keyword>
<sequence>MTSTNLSPAAPTTVSAGIIRSNADVNLFEFRGIIEQELGKHFLPSDYVFCKQVGHSIGRIQSNQEKLFKIDEFLPPKSELPEIYVIDRQAVNENQPLYNDASQAPQSQQKNPQNQVNIVPVTPSGETRPSSVTFKVDDSQKDVPKYQPNPPSTLHQTPQRQMMSPVSESNTSTTVQQQSQLQQNWQQQQQQQQQNISRPSSHYEQRPSVTPTVSLPVISSPIMSTTDPSNGKTSQELIPVSNEINIVQSTPILHTGDAGLDTISAAIGHQKDILQRLEYEQQKRILQMQAEAEERRRREAEQYARELAKNADHSKRMEELEKELRRWSDEARQTRERLDQLREAWETSLKSKQEEITTLKQGLEMMKKSRDALDGKPTAREIAAQTEIHQLQIQLTEMKQKYNQVREELEERRKAADARMDAVGGEIKDLRRKMSDMHATMREPKPVKITVNSQPKSVCDVGTEASEVVVKRSPPPPPKIRIRKRQVQMDSDDDLDQLHRLRRLRLAAEKRRIELVKRLHSLYVSLGTRRTQARDEWKRRYYSAKKQAPNLESRMNGHRGDLESLIRRSITTLKHIGIDSAETQHLAELMEKRREVTKEEYRLAEIMLSLTKAIRLRSQAETEGRLLNAELDRRRGEMSLVKSTSPSRRAYACSLSPRRRTVRGPLGVSSPKFNRRSTVSLYEGQRKSMNYKSLSRNPTPIDQTSQDSSSPDDSKAPIKTRSVRSPKNGIQVQGSEVRIKTPDFEVSVHSTNNSPEL</sequence>
<dbReference type="PANTHER" id="PTHR14421:SF3">
    <property type="entry name" value="SPERMATOGENESIS-ASSOCIATED PROTEIN 1"/>
    <property type="match status" value="1"/>
</dbReference>
<feature type="region of interest" description="Disordered" evidence="2">
    <location>
        <begin position="100"/>
        <end position="235"/>
    </location>
</feature>
<feature type="compositionally biased region" description="Polar residues" evidence="2">
    <location>
        <begin position="124"/>
        <end position="133"/>
    </location>
</feature>
<proteinExistence type="predicted"/>
<feature type="compositionally biased region" description="Basic and acidic residues" evidence="2">
    <location>
        <begin position="135"/>
        <end position="144"/>
    </location>
</feature>
<feature type="compositionally biased region" description="Polar residues" evidence="2">
    <location>
        <begin position="195"/>
        <end position="213"/>
    </location>
</feature>
<feature type="compositionally biased region" description="Polar residues" evidence="2">
    <location>
        <begin position="687"/>
        <end position="698"/>
    </location>
</feature>
<evidence type="ECO:0000313" key="5">
    <source>
        <dbReference type="WBParaSite" id="TREG1_18050.1"/>
    </source>
</evidence>
<feature type="compositionally biased region" description="Polar residues" evidence="2">
    <location>
        <begin position="748"/>
        <end position="757"/>
    </location>
</feature>
<evidence type="ECO:0000256" key="1">
    <source>
        <dbReference type="SAM" id="Coils"/>
    </source>
</evidence>